<dbReference type="AlphaFoldDB" id="A0A6M2F268"/>
<sequence>MACKGLGLRRLVVLSEVPVRTRYWICYVKLAKGTNSPFQIGSKVVDDLMLGLDESLVKSKTSHCSFCGHPNIKRAHLKSTCEYCGTSNIQGLLKKARGF</sequence>
<reference evidence="1" key="1">
    <citation type="submission" date="2020-03" db="EMBL/GenBank/DDBJ databases">
        <authorList>
            <person name="Zhang R."/>
        </authorList>
    </citation>
    <scope>NUCLEOTIDE SEQUENCE</scope>
</reference>
<dbReference type="EMBL" id="GILB01011011">
    <property type="protein sequence ID" value="NUU91344.1"/>
    <property type="molecule type" value="Transcribed_RNA"/>
</dbReference>
<evidence type="ECO:0000313" key="1">
    <source>
        <dbReference type="EMBL" id="NUU91344.1"/>
    </source>
</evidence>
<organism evidence="1">
    <name type="scientific">Populus davidiana</name>
    <dbReference type="NCBI Taxonomy" id="266767"/>
    <lineage>
        <taxon>Eukaryota</taxon>
        <taxon>Viridiplantae</taxon>
        <taxon>Streptophyta</taxon>
        <taxon>Embryophyta</taxon>
        <taxon>Tracheophyta</taxon>
        <taxon>Spermatophyta</taxon>
        <taxon>Magnoliopsida</taxon>
        <taxon>eudicotyledons</taxon>
        <taxon>Gunneridae</taxon>
        <taxon>Pentapetalae</taxon>
        <taxon>rosids</taxon>
        <taxon>fabids</taxon>
        <taxon>Malpighiales</taxon>
        <taxon>Salicaceae</taxon>
        <taxon>Saliceae</taxon>
        <taxon>Populus</taxon>
    </lineage>
</organism>
<protein>
    <submittedName>
        <fullName evidence="1">Uncharacterized protein</fullName>
    </submittedName>
</protein>
<proteinExistence type="predicted"/>
<name>A0A6M2F268_9ROSI</name>
<accession>A0A6M2F268</accession>